<feature type="transmembrane region" description="Helical" evidence="1">
    <location>
        <begin position="12"/>
        <end position="33"/>
    </location>
</feature>
<evidence type="ECO:0000256" key="1">
    <source>
        <dbReference type="SAM" id="Phobius"/>
    </source>
</evidence>
<feature type="transmembrane region" description="Helical" evidence="1">
    <location>
        <begin position="45"/>
        <end position="68"/>
    </location>
</feature>
<organism evidence="2 3">
    <name type="scientific">Alteribacter keqinensis</name>
    <dbReference type="NCBI Taxonomy" id="2483800"/>
    <lineage>
        <taxon>Bacteria</taxon>
        <taxon>Bacillati</taxon>
        <taxon>Bacillota</taxon>
        <taxon>Bacilli</taxon>
        <taxon>Bacillales</taxon>
        <taxon>Bacillaceae</taxon>
        <taxon>Alteribacter</taxon>
    </lineage>
</organism>
<evidence type="ECO:0000313" key="3">
    <source>
        <dbReference type="Proteomes" id="UP000278746"/>
    </source>
</evidence>
<keyword evidence="1" id="KW-0812">Transmembrane</keyword>
<keyword evidence="1" id="KW-1133">Transmembrane helix</keyword>
<feature type="transmembrane region" description="Helical" evidence="1">
    <location>
        <begin position="80"/>
        <end position="99"/>
    </location>
</feature>
<sequence length="105" mass="12277">MVWWKKEMIRYTEAFIFLGLGLVVTLLVLRDIYEGFGIMFLGNTWVTWFAVSFLLFAVYSLAAKFVFVKSNEFYRKRIRSISFLVGFAGALYIVTVPFFKGELLF</sequence>
<accession>A0A3M7TNK4</accession>
<keyword evidence="1" id="KW-0472">Membrane</keyword>
<dbReference type="EMBL" id="RHIB01000003">
    <property type="protein sequence ID" value="RNA67115.1"/>
    <property type="molecule type" value="Genomic_DNA"/>
</dbReference>
<dbReference type="RefSeq" id="WP_122901236.1">
    <property type="nucleotide sequence ID" value="NZ_RHIB01000003.1"/>
</dbReference>
<comment type="caution">
    <text evidence="2">The sequence shown here is derived from an EMBL/GenBank/DDBJ whole genome shotgun (WGS) entry which is preliminary data.</text>
</comment>
<protein>
    <submittedName>
        <fullName evidence="2">Uncharacterized protein</fullName>
    </submittedName>
</protein>
<name>A0A3M7TNK4_9BACI</name>
<proteinExistence type="predicted"/>
<gene>
    <name evidence="2" type="ORF">EBO34_18170</name>
</gene>
<reference evidence="2 3" key="1">
    <citation type="submission" date="2018-10" db="EMBL/GenBank/DDBJ databases">
        <title>Bacillus Keqinensis sp. nov., a moderately halophilic bacterium isolated from a saline-alkaline lake.</title>
        <authorList>
            <person name="Wang H."/>
        </authorList>
    </citation>
    <scope>NUCLEOTIDE SEQUENCE [LARGE SCALE GENOMIC DNA]</scope>
    <source>
        <strain evidence="2 3">KQ-3</strain>
    </source>
</reference>
<dbReference type="AlphaFoldDB" id="A0A3M7TNK4"/>
<evidence type="ECO:0000313" key="2">
    <source>
        <dbReference type="EMBL" id="RNA67115.1"/>
    </source>
</evidence>
<dbReference type="Proteomes" id="UP000278746">
    <property type="component" value="Unassembled WGS sequence"/>
</dbReference>
<keyword evidence="3" id="KW-1185">Reference proteome</keyword>